<name>A0A8J4EXI5_9CHLO</name>
<feature type="region of interest" description="Disordered" evidence="1">
    <location>
        <begin position="840"/>
        <end position="861"/>
    </location>
</feature>
<proteinExistence type="predicted"/>
<reference evidence="3" key="1">
    <citation type="journal article" date="2021" name="Proc. Natl. Acad. Sci. U.S.A.">
        <title>Three genomes in the algal genus Volvox reveal the fate of a haploid sex-determining region after a transition to homothallism.</title>
        <authorList>
            <person name="Yamamoto K."/>
            <person name="Hamaji T."/>
            <person name="Kawai-Toyooka H."/>
            <person name="Matsuzaki R."/>
            <person name="Takahashi F."/>
            <person name="Nishimura Y."/>
            <person name="Kawachi M."/>
            <person name="Noguchi H."/>
            <person name="Minakuchi Y."/>
            <person name="Umen J.G."/>
            <person name="Toyoda A."/>
            <person name="Nozaki H."/>
        </authorList>
    </citation>
    <scope>NUCLEOTIDE SEQUENCE</scope>
    <source>
        <strain evidence="3">NIES-3780</strain>
    </source>
</reference>
<dbReference type="InterPro" id="IPR052920">
    <property type="entry name" value="DNA-binding_regulatory"/>
</dbReference>
<feature type="region of interest" description="Disordered" evidence="1">
    <location>
        <begin position="758"/>
        <end position="783"/>
    </location>
</feature>
<feature type="domain" description="Serine aminopeptidase S33" evidence="2">
    <location>
        <begin position="95"/>
        <end position="206"/>
    </location>
</feature>
<feature type="region of interest" description="Disordered" evidence="1">
    <location>
        <begin position="316"/>
        <end position="404"/>
    </location>
</feature>
<sequence>MPGLGALWDSLVDCICRPPRDEYIYPDELVGGSRRLFRVGRYPGIREDLTLTNKRGLLLQCSHYLPKHVRGKDGRLPCVIYCHCNSGSRRDAEEAICVLIPCGVSVFTLDFAGSGLSEGQWVTLGAEEVDDVATAVEYLRAGGKVSTLGLWGRSMGAVTALLYSHKDPSIAGMVLDSPFARLTDLMLEIVQEQRLPIPRPLAKLALAAMKRSVIKRAGFDITKVSPVDAVSQSHIPALFGHAIGDTFIRISHAEALHEAYAGEKELLRFDGDHNSRRPEFFYNSVSNFWHRALLLEHLLEPADVSLAIIGPAALAKEPGGGSAARGGVGRPLRPPPPRLRHPQGNPALAAAAGAGASTAGATAGPPPPPEEAATGTAGADAGRVANGGDGEEDEGADVAAATKRSAPWEPRLWELDADRTARERQRFRRMAGGLPSPAPAAGVTLDDREGSSFRNSAELARLFATASDESLAARLLGEDPQWSDKLVSEQGSGATAGTAAPADGRLVKSLMAAALLLPATEEEEEAQLRAALQLSLLETTAVPPPHMAARDIGGCAAAPTTAAAAAGSQPSRQQDNQEQTAREQVSSSFGEASGSRSISGSGAGNTAGSGSTLRSGQPGPGEGAGSSGSGTLVAQTSVAQTWSTTSSTSPDLELAGSATPVPVRVPVPVAPDAIKPPLVTIAESAATDIPASARVLPPIRSNSEGSTRAQTPLEFIPSCALSGPPRSAQLIPTNDLPPPPAFVAVAAAAQRPVDLMDSPATATADSAPAAAAGGGKGFGSSGPSWADGNAHAVEGAAAFGDPGVASLEAAGLTLYDLYTEEELMALAVQLSLQESAASMAPAETAGAAGTGTAASEPPSLI</sequence>
<organism evidence="3 4">
    <name type="scientific">Volvox africanus</name>
    <dbReference type="NCBI Taxonomy" id="51714"/>
    <lineage>
        <taxon>Eukaryota</taxon>
        <taxon>Viridiplantae</taxon>
        <taxon>Chlorophyta</taxon>
        <taxon>core chlorophytes</taxon>
        <taxon>Chlorophyceae</taxon>
        <taxon>CS clade</taxon>
        <taxon>Chlamydomonadales</taxon>
        <taxon>Volvocaceae</taxon>
        <taxon>Volvox</taxon>
    </lineage>
</organism>
<feature type="compositionally biased region" description="Polar residues" evidence="1">
    <location>
        <begin position="568"/>
        <end position="585"/>
    </location>
</feature>
<evidence type="ECO:0000256" key="1">
    <source>
        <dbReference type="SAM" id="MobiDB-lite"/>
    </source>
</evidence>
<dbReference type="Pfam" id="PF12146">
    <property type="entry name" value="Hydrolase_4"/>
    <property type="match status" value="1"/>
</dbReference>
<evidence type="ECO:0000313" key="4">
    <source>
        <dbReference type="Proteomes" id="UP000747399"/>
    </source>
</evidence>
<dbReference type="InterPro" id="IPR029058">
    <property type="entry name" value="AB_hydrolase_fold"/>
</dbReference>
<dbReference type="Gene3D" id="3.40.50.1820">
    <property type="entry name" value="alpha/beta hydrolase"/>
    <property type="match status" value="1"/>
</dbReference>
<accession>A0A8J4EXI5</accession>
<dbReference type="SUPFAM" id="SSF53474">
    <property type="entry name" value="alpha/beta-Hydrolases"/>
    <property type="match status" value="1"/>
</dbReference>
<dbReference type="PROSITE" id="PS50330">
    <property type="entry name" value="UIM"/>
    <property type="match status" value="2"/>
</dbReference>
<dbReference type="PANTHER" id="PTHR43358:SF4">
    <property type="entry name" value="ALPHA_BETA HYDROLASE FOLD-1 DOMAIN-CONTAINING PROTEIN"/>
    <property type="match status" value="1"/>
</dbReference>
<evidence type="ECO:0000259" key="2">
    <source>
        <dbReference type="Pfam" id="PF12146"/>
    </source>
</evidence>
<feature type="compositionally biased region" description="Polar residues" evidence="1">
    <location>
        <begin position="632"/>
        <end position="650"/>
    </location>
</feature>
<feature type="compositionally biased region" description="Low complexity" evidence="1">
    <location>
        <begin position="586"/>
        <end position="600"/>
    </location>
</feature>
<feature type="compositionally biased region" description="Low complexity" evidence="1">
    <location>
        <begin position="346"/>
        <end position="363"/>
    </location>
</feature>
<dbReference type="EMBL" id="BNCO01000012">
    <property type="protein sequence ID" value="GIL52108.1"/>
    <property type="molecule type" value="Genomic_DNA"/>
</dbReference>
<feature type="compositionally biased region" description="Gly residues" evidence="1">
    <location>
        <begin position="318"/>
        <end position="329"/>
    </location>
</feature>
<feature type="compositionally biased region" description="Low complexity" evidence="1">
    <location>
        <begin position="371"/>
        <end position="382"/>
    </location>
</feature>
<comment type="caution">
    <text evidence="3">The sequence shown here is derived from an EMBL/GenBank/DDBJ whole genome shotgun (WGS) entry which is preliminary data.</text>
</comment>
<feature type="compositionally biased region" description="Low complexity" evidence="1">
    <location>
        <begin position="758"/>
        <end position="771"/>
    </location>
</feature>
<dbReference type="InterPro" id="IPR022742">
    <property type="entry name" value="Hydrolase_4"/>
</dbReference>
<dbReference type="SMART" id="SM00726">
    <property type="entry name" value="UIM"/>
    <property type="match status" value="2"/>
</dbReference>
<dbReference type="AlphaFoldDB" id="A0A8J4EXI5"/>
<dbReference type="PANTHER" id="PTHR43358">
    <property type="entry name" value="ALPHA/BETA-HYDROLASE"/>
    <property type="match status" value="1"/>
</dbReference>
<feature type="region of interest" description="Disordered" evidence="1">
    <location>
        <begin position="560"/>
        <end position="655"/>
    </location>
</feature>
<dbReference type="InterPro" id="IPR003903">
    <property type="entry name" value="UIM_dom"/>
</dbReference>
<dbReference type="Proteomes" id="UP000747399">
    <property type="component" value="Unassembled WGS sequence"/>
</dbReference>
<protein>
    <recommendedName>
        <fullName evidence="2">Serine aminopeptidase S33 domain-containing protein</fullName>
    </recommendedName>
</protein>
<feature type="compositionally biased region" description="Gly residues" evidence="1">
    <location>
        <begin position="618"/>
        <end position="628"/>
    </location>
</feature>
<keyword evidence="4" id="KW-1185">Reference proteome</keyword>
<feature type="compositionally biased region" description="Low complexity" evidence="1">
    <location>
        <begin position="608"/>
        <end position="617"/>
    </location>
</feature>
<evidence type="ECO:0000313" key="3">
    <source>
        <dbReference type="EMBL" id="GIL52108.1"/>
    </source>
</evidence>
<gene>
    <name evidence="3" type="ORF">Vafri_8045</name>
</gene>